<dbReference type="Proteomes" id="UP000262712">
    <property type="component" value="Chromosome"/>
</dbReference>
<dbReference type="RefSeq" id="WP_099343644.1">
    <property type="nucleotide sequence ID" value="NZ_CP032098.1"/>
</dbReference>
<reference evidence="2 3" key="1">
    <citation type="submission" date="2017-09" db="EMBL/GenBank/DDBJ databases">
        <title>Arcobacter canalis sp. nov., a new species isolated from a water canal contaminated with urban sewage.</title>
        <authorList>
            <person name="Perez-Cataluna A."/>
            <person name="Salas-Masso N."/>
            <person name="Figueras M.J."/>
        </authorList>
    </citation>
    <scope>NUCLEOTIDE SEQUENCE [LARGE SCALE GENOMIC DNA]</scope>
    <source>
        <strain evidence="2 3">F98-3</strain>
    </source>
</reference>
<dbReference type="AlphaFoldDB" id="A0A2G1DEB8"/>
<keyword evidence="3" id="KW-1185">Reference proteome</keyword>
<dbReference type="KEGG" id="amol:AMOL_0123"/>
<protein>
    <submittedName>
        <fullName evidence="2">Uncharacterized protein</fullName>
    </submittedName>
</protein>
<evidence type="ECO:0000313" key="3">
    <source>
        <dbReference type="Proteomes" id="UP000221222"/>
    </source>
</evidence>
<dbReference type="EMBL" id="CP032098">
    <property type="protein sequence ID" value="AXX91162.1"/>
    <property type="molecule type" value="Genomic_DNA"/>
</dbReference>
<evidence type="ECO:0000313" key="4">
    <source>
        <dbReference type="Proteomes" id="UP000262712"/>
    </source>
</evidence>
<dbReference type="Proteomes" id="UP000221222">
    <property type="component" value="Unassembled WGS sequence"/>
</dbReference>
<accession>A0A2G1DEB8</accession>
<proteinExistence type="predicted"/>
<sequence>MEEDDDFTMGSLMPKYLNKSDSIYQIVFFISKKEDYSSAAKVLITQRLKIGYLFYSKMVSKIQIAKLVDTIINKG</sequence>
<name>A0A2G1DEB8_9BACT</name>
<dbReference type="EMBL" id="NXFY01000038">
    <property type="protein sequence ID" value="PHO16839.1"/>
    <property type="molecule type" value="Genomic_DNA"/>
</dbReference>
<evidence type="ECO:0000313" key="1">
    <source>
        <dbReference type="EMBL" id="AXX91162.1"/>
    </source>
</evidence>
<evidence type="ECO:0000313" key="2">
    <source>
        <dbReference type="EMBL" id="PHO16839.1"/>
    </source>
</evidence>
<gene>
    <name evidence="1" type="ORF">AMOL_0123</name>
    <name evidence="2" type="ORF">CPU12_13555</name>
</gene>
<reference evidence="1 4" key="2">
    <citation type="submission" date="2018-08" db="EMBL/GenBank/DDBJ databases">
        <title>Complete genome of the Arcobacter molluscorum type strain LMG 25693.</title>
        <authorList>
            <person name="Miller W.G."/>
            <person name="Yee E."/>
            <person name="Bono J.L."/>
        </authorList>
    </citation>
    <scope>NUCLEOTIDE SEQUENCE [LARGE SCALE GENOMIC DNA]</scope>
    <source>
        <strain evidence="1 4">CECT 7696</strain>
    </source>
</reference>
<organism evidence="2 3">
    <name type="scientific">Malaciobacter molluscorum LMG 25693</name>
    <dbReference type="NCBI Taxonomy" id="870501"/>
    <lineage>
        <taxon>Bacteria</taxon>
        <taxon>Pseudomonadati</taxon>
        <taxon>Campylobacterota</taxon>
        <taxon>Epsilonproteobacteria</taxon>
        <taxon>Campylobacterales</taxon>
        <taxon>Arcobacteraceae</taxon>
        <taxon>Malaciobacter</taxon>
    </lineage>
</organism>